<proteinExistence type="predicted"/>
<gene>
    <name evidence="2" type="ORF">ISN44_As06g035250</name>
</gene>
<dbReference type="Pfam" id="PF00078">
    <property type="entry name" value="RVT_1"/>
    <property type="match status" value="1"/>
</dbReference>
<dbReference type="InterPro" id="IPR026960">
    <property type="entry name" value="RVT-Znf"/>
</dbReference>
<organism evidence="2 3">
    <name type="scientific">Arabidopsis suecica</name>
    <name type="common">Swedish thale-cress</name>
    <name type="synonym">Cardaminopsis suecica</name>
    <dbReference type="NCBI Taxonomy" id="45249"/>
    <lineage>
        <taxon>Eukaryota</taxon>
        <taxon>Viridiplantae</taxon>
        <taxon>Streptophyta</taxon>
        <taxon>Embryophyta</taxon>
        <taxon>Tracheophyta</taxon>
        <taxon>Spermatophyta</taxon>
        <taxon>Magnoliopsida</taxon>
        <taxon>eudicotyledons</taxon>
        <taxon>Gunneridae</taxon>
        <taxon>Pentapetalae</taxon>
        <taxon>rosids</taxon>
        <taxon>malvids</taxon>
        <taxon>Brassicales</taxon>
        <taxon>Brassicaceae</taxon>
        <taxon>Camelineae</taxon>
        <taxon>Arabidopsis</taxon>
    </lineage>
</organism>
<accession>A0A8T2CX12</accession>
<dbReference type="Pfam" id="PF13966">
    <property type="entry name" value="zf-RVT"/>
    <property type="match status" value="1"/>
</dbReference>
<dbReference type="Proteomes" id="UP000694251">
    <property type="component" value="Chromosome 6"/>
</dbReference>
<keyword evidence="3" id="KW-1185">Reference proteome</keyword>
<keyword evidence="2" id="KW-0548">Nucleotidyltransferase</keyword>
<name>A0A8T2CX12_ARASU</name>
<dbReference type="AlphaFoldDB" id="A0A8T2CX12"/>
<keyword evidence="2" id="KW-0695">RNA-directed DNA polymerase</keyword>
<dbReference type="PANTHER" id="PTHR33116">
    <property type="entry name" value="REVERSE TRANSCRIPTASE ZINC-BINDING DOMAIN-CONTAINING PROTEIN-RELATED-RELATED"/>
    <property type="match status" value="1"/>
</dbReference>
<keyword evidence="2" id="KW-0808">Transferase</keyword>
<comment type="caution">
    <text evidence="2">The sequence shown here is derived from an EMBL/GenBank/DDBJ whole genome shotgun (WGS) entry which is preliminary data.</text>
</comment>
<dbReference type="Pfam" id="PF03372">
    <property type="entry name" value="Exo_endo_phos"/>
    <property type="match status" value="1"/>
</dbReference>
<dbReference type="PANTHER" id="PTHR33116:SF78">
    <property type="entry name" value="OS12G0587133 PROTEIN"/>
    <property type="match status" value="1"/>
</dbReference>
<feature type="domain" description="Reverse transcriptase" evidence="1">
    <location>
        <begin position="497"/>
        <end position="742"/>
    </location>
</feature>
<dbReference type="PROSITE" id="PS50878">
    <property type="entry name" value="RT_POL"/>
    <property type="match status" value="1"/>
</dbReference>
<dbReference type="GO" id="GO:0003964">
    <property type="term" value="F:RNA-directed DNA polymerase activity"/>
    <property type="evidence" value="ECO:0007669"/>
    <property type="project" value="UniProtKB-KW"/>
</dbReference>
<reference evidence="2 3" key="1">
    <citation type="submission" date="2020-12" db="EMBL/GenBank/DDBJ databases">
        <title>Concerted genomic and epigenomic changes stabilize Arabidopsis allopolyploids.</title>
        <authorList>
            <person name="Chen Z."/>
        </authorList>
    </citation>
    <scope>NUCLEOTIDE SEQUENCE [LARGE SCALE GENOMIC DNA]</scope>
    <source>
        <strain evidence="2">As9502</strain>
        <tissue evidence="2">Leaf</tissue>
    </source>
</reference>
<dbReference type="CDD" id="cd01650">
    <property type="entry name" value="RT_nLTR_like"/>
    <property type="match status" value="1"/>
</dbReference>
<dbReference type="InterPro" id="IPR005135">
    <property type="entry name" value="Endo/exonuclease/phosphatase"/>
</dbReference>
<dbReference type="InterPro" id="IPR000477">
    <property type="entry name" value="RT_dom"/>
</dbReference>
<dbReference type="OrthoDB" id="1096322at2759"/>
<evidence type="ECO:0000259" key="1">
    <source>
        <dbReference type="PROSITE" id="PS50878"/>
    </source>
</evidence>
<sequence length="1075" mass="121583">MTSFFAWNTRGFNMPRKHNVVRSWIQAVKPSFGSFLETRVQEMFSESIISSILPGWSKITNYDHHRLGRIWVCWNTNDVSIVPIFQSAQHITSCVTVVSSGVSFLCTFVYASNFVVDRRALWSDLCHVKSAMQQPTSPWIVLGDFNEILSMTDHSRALDYAFNVTGMHDFQNTVSFCDLGDLSSAGPNFTWINNQDSNPIGKKPDRTFTNPEWHSTFPHSYATFEAGGISDHSRCMIHLSTTSSQHRKPFKFFNFLISHSLFLPTVAQVWSESPPLYHSRVALSLFHRKLKRLKPHLRGLNKSQFGDLPKKTKEAYDLFCVLQAAALSDPSQSNVGALADASENWQRLASIEEKNFHQKSRIKWMKCGDQNTSYFHRVAQANASRNAICNLTLASGEVITQPDQIKSEAARHFREFLQAEVDDFEEISQHSLSELLGYHCSPVRCAELMAPVSSDEIKKALFSLPSGKACGPDGYTKEFYVAAWNVIGADFVVAVQSFFLFGQMPRSVNATLLALIPKNPDATSATMKDYRPIACCNMLYKVVSKILANRLKLILPDFIEPNQSAFIKGRLLLENVLLSTELVKDYHKDSIAPRSAIKFDISKAFDTVQWPFVMSIFRALGFPEGCSLSPYLFVMVQNVLSKLLNRAADLGRIGRHPHCNHISVTHLSFADDIIVFSDGSPSSLRETVRDIEDFTRISGLHINPHKSALYVGGRNRLALMEAATAHGIPIETLPIRYLGLPLTTRSMTTHDYTPLIDKIRSRLLSWTNKHLSYAGRLQLIKSVISSISNFWCSVFRLPARCFDEIESLCGAFLLSGNPNTSSGAKICWNEVCSLWVAWTKQNLMKRGSFWTAPNTTLGSWIWRKLLKLREEIRPFLRVEIGNGENASFWYDCWLPMGRILDVTGQAGPRILGIPLHVTVKEATGANGWLILLNRLSTGARMRFWGCHQVCVFCGEGDETRDHLFFACPYSYTIWSSIGGKLLRSRLSPDWDDRVASIQSLTGDKLRDILVRLSFQATLYSIWRERNARIHTNGGLSGLQLTKMIEKLIRNRITSLDYSAKPHLRLLMQRWIMVRP</sequence>
<dbReference type="EMBL" id="JAEFBJ010000006">
    <property type="protein sequence ID" value="KAG7599341.1"/>
    <property type="molecule type" value="Genomic_DNA"/>
</dbReference>
<evidence type="ECO:0000313" key="2">
    <source>
        <dbReference type="EMBL" id="KAG7599341.1"/>
    </source>
</evidence>
<evidence type="ECO:0000313" key="3">
    <source>
        <dbReference type="Proteomes" id="UP000694251"/>
    </source>
</evidence>
<protein>
    <submittedName>
        <fullName evidence="2">Reverse transcriptase zinc-binding domain</fullName>
    </submittedName>
</protein>